<organism evidence="10">
    <name type="scientific">Proteus vulgaris</name>
    <dbReference type="NCBI Taxonomy" id="585"/>
    <lineage>
        <taxon>Bacteria</taxon>
        <taxon>Pseudomonadati</taxon>
        <taxon>Pseudomonadota</taxon>
        <taxon>Gammaproteobacteria</taxon>
        <taxon>Enterobacterales</taxon>
        <taxon>Morganellaceae</taxon>
        <taxon>Proteus</taxon>
    </lineage>
</organism>
<dbReference type="CDD" id="cd16017">
    <property type="entry name" value="LptA"/>
    <property type="match status" value="1"/>
</dbReference>
<keyword evidence="6 8" id="KW-0472">Membrane</keyword>
<dbReference type="InterPro" id="IPR040423">
    <property type="entry name" value="PEA_transferase"/>
</dbReference>
<keyword evidence="2" id="KW-1003">Cell membrane</keyword>
<dbReference type="SUPFAM" id="SSF53649">
    <property type="entry name" value="Alkaline phosphatase-like"/>
    <property type="match status" value="1"/>
</dbReference>
<evidence type="ECO:0000256" key="6">
    <source>
        <dbReference type="ARBA" id="ARBA00023136"/>
    </source>
</evidence>
<evidence type="ECO:0000256" key="8">
    <source>
        <dbReference type="SAM" id="Phobius"/>
    </source>
</evidence>
<dbReference type="EMBL" id="KY710698">
    <property type="protein sequence ID" value="AXY99532.1"/>
    <property type="molecule type" value="Genomic_DNA"/>
</dbReference>
<dbReference type="InterPro" id="IPR017850">
    <property type="entry name" value="Alkaline_phosphatase_core_sf"/>
</dbReference>
<evidence type="ECO:0000256" key="4">
    <source>
        <dbReference type="ARBA" id="ARBA00022692"/>
    </source>
</evidence>
<feature type="transmembrane region" description="Helical" evidence="8">
    <location>
        <begin position="118"/>
        <end position="135"/>
    </location>
</feature>
<comment type="subcellular location">
    <subcellularLocation>
        <location evidence="1">Cell membrane</location>
        <topology evidence="1">Multi-pass membrane protein</topology>
    </subcellularLocation>
</comment>
<sequence length="523" mass="60131">MNIGMQKNSINLKLTFISLIKLLLPLVFLFIAIKLMYRGIGFQAKFLDILAFALLIITFGLYRKLFVIVGGIIILCYTIYTPIGLSFGDPSYQYVVSFLSTNLIESNEFLSLIPLKNWIYAFSIPACVFLFYKLNSKNNLKVYKNKLFFIATVIILVINQSPFLLFQKLYVAIKEVRYELVQLETLLPKSDWQDVALDYNKSKYDDYVLIIGESARKDYLHEYGYPIENTPFISQSRATIIDGLTSAGTNTVASLRLMLTENNRSDWTPNYNLNLIDLINQAGISTYWISNQGYVSKYDSPVTAIAKKSHAISFLNSGSFESSNRSDFELLAKFKNFLTDNNMNKKRFFVIHIMGSHPDVCQRITDVALITKIEDQNYDYLNCYVTSIYKTDKMIEELYKMLDQQMKTNGRTFSLIYFSDHGLSHDFSVDKIKLNLSYTSKYHYDIPLIKLSSDDKEKVKLHSFKSGLNFTNGIANWMGIDSKQLDIHYDLFDGVNDNNDYGLFNKIKLNNNRPDPAIDINGK</sequence>
<proteinExistence type="inferred from homology"/>
<dbReference type="InterPro" id="IPR058130">
    <property type="entry name" value="PEA_transf_C"/>
</dbReference>
<evidence type="ECO:0000256" key="5">
    <source>
        <dbReference type="ARBA" id="ARBA00022989"/>
    </source>
</evidence>
<feature type="domain" description="Sulfatase N-terminal" evidence="9">
    <location>
        <begin position="206"/>
        <end position="480"/>
    </location>
</feature>
<evidence type="ECO:0000256" key="1">
    <source>
        <dbReference type="ARBA" id="ARBA00004651"/>
    </source>
</evidence>
<dbReference type="GO" id="GO:0005886">
    <property type="term" value="C:plasma membrane"/>
    <property type="evidence" value="ECO:0007669"/>
    <property type="project" value="UniProtKB-SubCell"/>
</dbReference>
<evidence type="ECO:0000313" key="10">
    <source>
        <dbReference type="EMBL" id="AXY99532.1"/>
    </source>
</evidence>
<feature type="transmembrane region" description="Helical" evidence="8">
    <location>
        <begin position="65"/>
        <end position="83"/>
    </location>
</feature>
<accession>A0A385JMG5</accession>
<comment type="similarity">
    <text evidence="7">Belongs to the phosphoethanolamine transferase family.</text>
</comment>
<evidence type="ECO:0000256" key="3">
    <source>
        <dbReference type="ARBA" id="ARBA00022679"/>
    </source>
</evidence>
<feature type="transmembrane region" description="Helical" evidence="8">
    <location>
        <begin position="147"/>
        <end position="166"/>
    </location>
</feature>
<dbReference type="AlphaFoldDB" id="A0A385JMG5"/>
<dbReference type="GO" id="GO:0016776">
    <property type="term" value="F:phosphotransferase activity, phosphate group as acceptor"/>
    <property type="evidence" value="ECO:0007669"/>
    <property type="project" value="TreeGrafter"/>
</dbReference>
<keyword evidence="3" id="KW-0808">Transferase</keyword>
<protein>
    <recommendedName>
        <fullName evidence="9">Sulfatase N-terminal domain-containing protein</fullName>
    </recommendedName>
</protein>
<evidence type="ECO:0000256" key="2">
    <source>
        <dbReference type="ARBA" id="ARBA00022475"/>
    </source>
</evidence>
<evidence type="ECO:0000256" key="7">
    <source>
        <dbReference type="ARBA" id="ARBA00038481"/>
    </source>
</evidence>
<dbReference type="PANTHER" id="PTHR30443:SF4">
    <property type="entry name" value="PHOSPHOETHANOLAMINE TRANSFERASE OPGE-RELATED"/>
    <property type="match status" value="1"/>
</dbReference>
<evidence type="ECO:0000259" key="9">
    <source>
        <dbReference type="Pfam" id="PF00884"/>
    </source>
</evidence>
<dbReference type="Gene3D" id="3.40.720.10">
    <property type="entry name" value="Alkaline Phosphatase, subunit A"/>
    <property type="match status" value="1"/>
</dbReference>
<dbReference type="PANTHER" id="PTHR30443">
    <property type="entry name" value="INNER MEMBRANE PROTEIN"/>
    <property type="match status" value="1"/>
</dbReference>
<keyword evidence="4 8" id="KW-0812">Transmembrane</keyword>
<feature type="transmembrane region" description="Helical" evidence="8">
    <location>
        <begin position="39"/>
        <end position="58"/>
    </location>
</feature>
<feature type="transmembrane region" description="Helical" evidence="8">
    <location>
        <begin position="12"/>
        <end position="33"/>
    </location>
</feature>
<dbReference type="GO" id="GO:0009244">
    <property type="term" value="P:lipopolysaccharide core region biosynthetic process"/>
    <property type="evidence" value="ECO:0007669"/>
    <property type="project" value="TreeGrafter"/>
</dbReference>
<reference evidence="10" key="1">
    <citation type="journal article" date="2017" name="PLoS ONE">
        <title>Genetic diversity of the O antigens of Proteus species and the development of a suspension array for molecular serotyping.</title>
        <authorList>
            <person name="Yu X."/>
            <person name="Torzewska A."/>
            <person name="Zhang X."/>
            <person name="Yin Z."/>
            <person name="Drzewiecka D."/>
            <person name="Cao H."/>
            <person name="Liu B."/>
            <person name="Knirel Y.A."/>
            <person name="Rozalski A."/>
            <person name="Wang L."/>
        </authorList>
    </citation>
    <scope>NUCLEOTIDE SEQUENCE</scope>
    <source>
        <strain evidence="10">PrK 37/57</strain>
    </source>
</reference>
<dbReference type="Pfam" id="PF00884">
    <property type="entry name" value="Sulfatase"/>
    <property type="match status" value="1"/>
</dbReference>
<keyword evidence="5 8" id="KW-1133">Transmembrane helix</keyword>
<name>A0A385JMG5_PROVU</name>
<dbReference type="InterPro" id="IPR000917">
    <property type="entry name" value="Sulfatase_N"/>
</dbReference>